<sequence length="201" mass="23230">SVNSPEASGLICSHISGQDIMKNLLFISLILFFSASTFGQDIKGQLFDLKTKEKIQLEQRDEMPKVWLFGNKKLKGFFVNSSGQFKIDLSDITELGDTIEFSINDFNINDFKNSFADFEFHNIPKNRLNEVLKEIYLTKAYWIPSCGSDCFTVNAKRTFKKKEILIKTSELEYTMHRNPEKVRRLELGAKYITDFKSDIIK</sequence>
<dbReference type="Proteomes" id="UP001597011">
    <property type="component" value="Unassembled WGS sequence"/>
</dbReference>
<evidence type="ECO:0000313" key="1">
    <source>
        <dbReference type="EMBL" id="MFD0837555.1"/>
    </source>
</evidence>
<accession>A0ABW3BWP6</accession>
<reference evidence="2" key="1">
    <citation type="journal article" date="2019" name="Int. J. Syst. Evol. Microbiol.">
        <title>The Global Catalogue of Microorganisms (GCM) 10K type strain sequencing project: providing services to taxonomists for standard genome sequencing and annotation.</title>
        <authorList>
            <consortium name="The Broad Institute Genomics Platform"/>
            <consortium name="The Broad Institute Genome Sequencing Center for Infectious Disease"/>
            <person name="Wu L."/>
            <person name="Ma J."/>
        </authorList>
    </citation>
    <scope>NUCLEOTIDE SEQUENCE [LARGE SCALE GENOMIC DNA]</scope>
    <source>
        <strain evidence="2">CCUG 60529</strain>
    </source>
</reference>
<name>A0ABW3BWP6_9FLAO</name>
<evidence type="ECO:0000313" key="2">
    <source>
        <dbReference type="Proteomes" id="UP001597011"/>
    </source>
</evidence>
<keyword evidence="2" id="KW-1185">Reference proteome</keyword>
<organism evidence="1 2">
    <name type="scientific">Mariniflexile aquimaris</name>
    <dbReference type="NCBI Taxonomy" id="881009"/>
    <lineage>
        <taxon>Bacteria</taxon>
        <taxon>Pseudomonadati</taxon>
        <taxon>Bacteroidota</taxon>
        <taxon>Flavobacteriia</taxon>
        <taxon>Flavobacteriales</taxon>
        <taxon>Flavobacteriaceae</taxon>
        <taxon>Mariniflexile</taxon>
    </lineage>
</organism>
<dbReference type="RefSeq" id="WP_379944262.1">
    <property type="nucleotide sequence ID" value="NZ_JBHTIB010000054.1"/>
</dbReference>
<dbReference type="EMBL" id="JBHTIB010000054">
    <property type="protein sequence ID" value="MFD0837555.1"/>
    <property type="molecule type" value="Genomic_DNA"/>
</dbReference>
<feature type="non-terminal residue" evidence="1">
    <location>
        <position position="1"/>
    </location>
</feature>
<comment type="caution">
    <text evidence="1">The sequence shown here is derived from an EMBL/GenBank/DDBJ whole genome shotgun (WGS) entry which is preliminary data.</text>
</comment>
<proteinExistence type="predicted"/>
<protein>
    <submittedName>
        <fullName evidence="1">Uncharacterized protein</fullName>
    </submittedName>
</protein>
<gene>
    <name evidence="1" type="ORF">ACFQ0I_17390</name>
</gene>